<dbReference type="InterPro" id="IPR018392">
    <property type="entry name" value="LysM"/>
</dbReference>
<dbReference type="SMART" id="SM00257">
    <property type="entry name" value="LysM"/>
    <property type="match status" value="1"/>
</dbReference>
<comment type="caution">
    <text evidence="4">The sequence shown here is derived from an EMBL/GenBank/DDBJ whole genome shotgun (WGS) entry which is preliminary data.</text>
</comment>
<dbReference type="CDD" id="cd16894">
    <property type="entry name" value="MltD-like"/>
    <property type="match status" value="1"/>
</dbReference>
<evidence type="ECO:0000256" key="2">
    <source>
        <dbReference type="SAM" id="SignalP"/>
    </source>
</evidence>
<dbReference type="InterPro" id="IPR023346">
    <property type="entry name" value="Lysozyme-like_dom_sf"/>
</dbReference>
<dbReference type="Pfam" id="PF01476">
    <property type="entry name" value="LysM"/>
    <property type="match status" value="1"/>
</dbReference>
<sequence length="376" mass="42072">MSKRSMMKKTLAIAMFCVSGIALTALPSKAETKTGNPDNGVTQVRTGTPKTLTQEIELSQNAIVKSYIKAFLNQKERFGRMLGLSKYYFPIYEKVLKEHNMPDQLKYISVIESALNPHAVSTAGAAGPWQFLNEIGKRYGLAVNDSLDERRDPLLACNAAANYLQESYNMYGNDWLVAIASYNAGRNNIKWAMEDSGGKTNYWELRKYLPAETQSYVPAFIATVIIMNNPGRYGIEPIMGDFPVDTKTLQLKKSFSMENVAKAANISLDQLCALNPAYKKLTVYCTEKSPKRLVLPILPGFAYNAVYKELGFPLDPDLPMAPKVIKYYISYRVQQGDTFDVIAEKFKITPEEVKRLNKMNDTSVLTPGMMLQIGQG</sequence>
<proteinExistence type="inferred from homology"/>
<evidence type="ECO:0000256" key="1">
    <source>
        <dbReference type="ARBA" id="ARBA00007734"/>
    </source>
</evidence>
<feature type="chain" id="PRO_5029886079" evidence="2">
    <location>
        <begin position="25"/>
        <end position="376"/>
    </location>
</feature>
<feature type="signal peptide" evidence="2">
    <location>
        <begin position="1"/>
        <end position="24"/>
    </location>
</feature>
<evidence type="ECO:0000313" key="5">
    <source>
        <dbReference type="Proteomes" id="UP000466586"/>
    </source>
</evidence>
<comment type="similarity">
    <text evidence="1">Belongs to the transglycosylase Slt family.</text>
</comment>
<reference evidence="4 5" key="1">
    <citation type="submission" date="2019-11" db="EMBL/GenBank/DDBJ databases">
        <title>Pedobacter sp. HMF7647 Genome sequencing and assembly.</title>
        <authorList>
            <person name="Kang H."/>
            <person name="Kim H."/>
            <person name="Joh K."/>
        </authorList>
    </citation>
    <scope>NUCLEOTIDE SEQUENCE [LARGE SCALE GENOMIC DNA]</scope>
    <source>
        <strain evidence="4 5">HMF7647</strain>
    </source>
</reference>
<name>A0A7K1YFX3_9SPHI</name>
<dbReference type="EMBL" id="WVHT01000012">
    <property type="protein sequence ID" value="MXV53038.1"/>
    <property type="molecule type" value="Genomic_DNA"/>
</dbReference>
<dbReference type="RefSeq" id="WP_160846217.1">
    <property type="nucleotide sequence ID" value="NZ_WVHT01000012.1"/>
</dbReference>
<dbReference type="PANTHER" id="PTHR37423">
    <property type="entry name" value="SOLUBLE LYTIC MUREIN TRANSGLYCOSYLASE-RELATED"/>
    <property type="match status" value="1"/>
</dbReference>
<organism evidence="4 5">
    <name type="scientific">Hufsiella arboris</name>
    <dbReference type="NCBI Taxonomy" id="2695275"/>
    <lineage>
        <taxon>Bacteria</taxon>
        <taxon>Pseudomonadati</taxon>
        <taxon>Bacteroidota</taxon>
        <taxon>Sphingobacteriia</taxon>
        <taxon>Sphingobacteriales</taxon>
        <taxon>Sphingobacteriaceae</taxon>
        <taxon>Hufsiella</taxon>
    </lineage>
</organism>
<dbReference type="Pfam" id="PF01464">
    <property type="entry name" value="SLT"/>
    <property type="match status" value="1"/>
</dbReference>
<dbReference type="PANTHER" id="PTHR37423:SF2">
    <property type="entry name" value="MEMBRANE-BOUND LYTIC MUREIN TRANSGLYCOSYLASE C"/>
    <property type="match status" value="1"/>
</dbReference>
<dbReference type="SUPFAM" id="SSF54106">
    <property type="entry name" value="LysM domain"/>
    <property type="match status" value="1"/>
</dbReference>
<dbReference type="Proteomes" id="UP000466586">
    <property type="component" value="Unassembled WGS sequence"/>
</dbReference>
<keyword evidence="5" id="KW-1185">Reference proteome</keyword>
<evidence type="ECO:0000313" key="4">
    <source>
        <dbReference type="EMBL" id="MXV53038.1"/>
    </source>
</evidence>
<protein>
    <submittedName>
        <fullName evidence="4">Transglycosylase SLT domain-containing protein</fullName>
    </submittedName>
</protein>
<dbReference type="InterPro" id="IPR008258">
    <property type="entry name" value="Transglycosylase_SLT_dom_1"/>
</dbReference>
<dbReference type="SUPFAM" id="SSF53955">
    <property type="entry name" value="Lysozyme-like"/>
    <property type="match status" value="1"/>
</dbReference>
<dbReference type="Gene3D" id="1.10.530.10">
    <property type="match status" value="1"/>
</dbReference>
<accession>A0A7K1YFX3</accession>
<dbReference type="AlphaFoldDB" id="A0A7K1YFX3"/>
<dbReference type="CDD" id="cd00118">
    <property type="entry name" value="LysM"/>
    <property type="match status" value="1"/>
</dbReference>
<keyword evidence="2" id="KW-0732">Signal</keyword>
<feature type="domain" description="LysM" evidence="3">
    <location>
        <begin position="329"/>
        <end position="373"/>
    </location>
</feature>
<dbReference type="InterPro" id="IPR036779">
    <property type="entry name" value="LysM_dom_sf"/>
</dbReference>
<dbReference type="PROSITE" id="PS51782">
    <property type="entry name" value="LYSM"/>
    <property type="match status" value="1"/>
</dbReference>
<evidence type="ECO:0000259" key="3">
    <source>
        <dbReference type="PROSITE" id="PS51782"/>
    </source>
</evidence>
<dbReference type="Gene3D" id="3.10.350.10">
    <property type="entry name" value="LysM domain"/>
    <property type="match status" value="1"/>
</dbReference>
<gene>
    <name evidence="4" type="ORF">GS399_18870</name>
</gene>